<evidence type="ECO:0000259" key="12">
    <source>
        <dbReference type="Pfam" id="PF13609"/>
    </source>
</evidence>
<feature type="chain" id="PRO_5020264852" evidence="11">
    <location>
        <begin position="22"/>
        <end position="338"/>
    </location>
</feature>
<dbReference type="PRINTS" id="PR00184">
    <property type="entry name" value="NEISSPPORIN"/>
</dbReference>
<keyword evidence="9" id="KW-0472">Membrane</keyword>
<dbReference type="GO" id="GO:0009279">
    <property type="term" value="C:cell outer membrane"/>
    <property type="evidence" value="ECO:0007669"/>
    <property type="project" value="UniProtKB-SubCell"/>
</dbReference>
<dbReference type="Pfam" id="PF13609">
    <property type="entry name" value="Porin_4"/>
    <property type="match status" value="1"/>
</dbReference>
<dbReference type="AlphaFoldDB" id="A0A4P9K8Z1"/>
<dbReference type="Gene3D" id="2.40.160.10">
    <property type="entry name" value="Porin"/>
    <property type="match status" value="1"/>
</dbReference>
<evidence type="ECO:0000256" key="2">
    <source>
        <dbReference type="ARBA" id="ARBA00011233"/>
    </source>
</evidence>
<evidence type="ECO:0000256" key="10">
    <source>
        <dbReference type="ARBA" id="ARBA00023237"/>
    </source>
</evidence>
<keyword evidence="7" id="KW-0406">Ion transport</keyword>
<dbReference type="PANTHER" id="PTHR34501:SF9">
    <property type="entry name" value="MAJOR OUTER MEMBRANE PROTEIN P.IA"/>
    <property type="match status" value="1"/>
</dbReference>
<proteinExistence type="predicted"/>
<evidence type="ECO:0000256" key="7">
    <source>
        <dbReference type="ARBA" id="ARBA00023065"/>
    </source>
</evidence>
<sequence length="338" mass="34608">MKKNIVALAVAAAISAPAAMADAPTVYGQLNVGAEFATGSDMNVKSIASRLGIKGSEDLGNGLKAVYKVEFGLATVADNASQSVSVNGTVTDTGSTNPETVTSTGSTTGQTLTSRNMYAGLAGGFGTVVLGRHDTPEKMSQASDLFNDGNADLGNGKMDGGIQVNETRSGNVIAYMSPSFSGVKIVAAQIATGNSANDAVSASISYGSKKKGLYLAAAMTDFKQAGSNDTTRLSAQYKAAGLTANVIYIDSKDSTAGNTASEGTVTQFNLGYKMGKFMPKVKVSTADSKTASSVTNVAYGLNYSLGKKTTAYIEMVDADKNNAASSTDATFVGLLHKF</sequence>
<dbReference type="OrthoDB" id="8957883at2"/>
<dbReference type="InterPro" id="IPR033900">
    <property type="entry name" value="Gram_neg_porin_domain"/>
</dbReference>
<dbReference type="SUPFAM" id="SSF56935">
    <property type="entry name" value="Porins"/>
    <property type="match status" value="1"/>
</dbReference>
<evidence type="ECO:0000313" key="13">
    <source>
        <dbReference type="EMBL" id="QCU90787.1"/>
    </source>
</evidence>
<evidence type="ECO:0000256" key="3">
    <source>
        <dbReference type="ARBA" id="ARBA00022448"/>
    </source>
</evidence>
<dbReference type="GO" id="GO:0046930">
    <property type="term" value="C:pore complex"/>
    <property type="evidence" value="ECO:0007669"/>
    <property type="project" value="UniProtKB-KW"/>
</dbReference>
<dbReference type="KEGG" id="thig:FE785_09175"/>
<dbReference type="CDD" id="cd00342">
    <property type="entry name" value="gram_neg_porins"/>
    <property type="match status" value="1"/>
</dbReference>
<keyword evidence="6 11" id="KW-0732">Signal</keyword>
<gene>
    <name evidence="13" type="ORF">FE785_09175</name>
</gene>
<evidence type="ECO:0000256" key="5">
    <source>
        <dbReference type="ARBA" id="ARBA00022692"/>
    </source>
</evidence>
<dbReference type="PANTHER" id="PTHR34501">
    <property type="entry name" value="PROTEIN YDDL-RELATED"/>
    <property type="match status" value="1"/>
</dbReference>
<dbReference type="GO" id="GO:0006811">
    <property type="term" value="P:monoatomic ion transport"/>
    <property type="evidence" value="ECO:0007669"/>
    <property type="project" value="UniProtKB-KW"/>
</dbReference>
<dbReference type="RefSeq" id="WP_138565461.1">
    <property type="nucleotide sequence ID" value="NZ_CP040602.1"/>
</dbReference>
<evidence type="ECO:0000256" key="11">
    <source>
        <dbReference type="SAM" id="SignalP"/>
    </source>
</evidence>
<evidence type="ECO:0000256" key="6">
    <source>
        <dbReference type="ARBA" id="ARBA00022729"/>
    </source>
</evidence>
<comment type="subunit">
    <text evidence="2">Homotrimer.</text>
</comment>
<dbReference type="InterPro" id="IPR023614">
    <property type="entry name" value="Porin_dom_sf"/>
</dbReference>
<dbReference type="EMBL" id="CP040602">
    <property type="protein sequence ID" value="QCU90787.1"/>
    <property type="molecule type" value="Genomic_DNA"/>
</dbReference>
<keyword evidence="3" id="KW-0813">Transport</keyword>
<keyword evidence="10" id="KW-0998">Cell outer membrane</keyword>
<keyword evidence="14" id="KW-1185">Reference proteome</keyword>
<dbReference type="InterPro" id="IPR050298">
    <property type="entry name" value="Gram-neg_bact_OMP"/>
</dbReference>
<evidence type="ECO:0000256" key="9">
    <source>
        <dbReference type="ARBA" id="ARBA00023136"/>
    </source>
</evidence>
<dbReference type="InterPro" id="IPR002299">
    <property type="entry name" value="Porin_Neis"/>
</dbReference>
<keyword evidence="8" id="KW-0626">Porin</keyword>
<reference evidence="13 14" key="1">
    <citation type="submission" date="2019-05" db="EMBL/GenBank/DDBJ databases">
        <title>Thiomicrorhabdus sediminis sp. nov, a novel sulfur-oxidizing bacterium isolated from coastal sediment.</title>
        <authorList>
            <person name="Liu X."/>
        </authorList>
    </citation>
    <scope>NUCLEOTIDE SEQUENCE [LARGE SCALE GENOMIC DNA]</scope>
    <source>
        <strain evidence="13 14">G1</strain>
    </source>
</reference>
<feature type="signal peptide" evidence="11">
    <location>
        <begin position="1"/>
        <end position="21"/>
    </location>
</feature>
<evidence type="ECO:0000313" key="14">
    <source>
        <dbReference type="Proteomes" id="UP000304864"/>
    </source>
</evidence>
<comment type="subcellular location">
    <subcellularLocation>
        <location evidence="1">Cell outer membrane</location>
        <topology evidence="1">Multi-pass membrane protein</topology>
    </subcellularLocation>
</comment>
<evidence type="ECO:0000256" key="4">
    <source>
        <dbReference type="ARBA" id="ARBA00022452"/>
    </source>
</evidence>
<dbReference type="Proteomes" id="UP000304864">
    <property type="component" value="Chromosome"/>
</dbReference>
<name>A0A4P9K8Z1_9GAMM</name>
<keyword evidence="5" id="KW-0812">Transmembrane</keyword>
<feature type="domain" description="Porin" evidence="12">
    <location>
        <begin position="7"/>
        <end position="320"/>
    </location>
</feature>
<organism evidence="13 14">
    <name type="scientific">Thiomicrorhabdus sediminis</name>
    <dbReference type="NCBI Taxonomy" id="2580412"/>
    <lineage>
        <taxon>Bacteria</taxon>
        <taxon>Pseudomonadati</taxon>
        <taxon>Pseudomonadota</taxon>
        <taxon>Gammaproteobacteria</taxon>
        <taxon>Thiotrichales</taxon>
        <taxon>Piscirickettsiaceae</taxon>
        <taxon>Thiomicrorhabdus</taxon>
    </lineage>
</organism>
<protein>
    <submittedName>
        <fullName evidence="13">Porin</fullName>
    </submittedName>
</protein>
<dbReference type="GO" id="GO:0015288">
    <property type="term" value="F:porin activity"/>
    <property type="evidence" value="ECO:0007669"/>
    <property type="project" value="UniProtKB-KW"/>
</dbReference>
<accession>A0A4P9K8Z1</accession>
<evidence type="ECO:0000256" key="8">
    <source>
        <dbReference type="ARBA" id="ARBA00023114"/>
    </source>
</evidence>
<keyword evidence="4" id="KW-1134">Transmembrane beta strand</keyword>
<evidence type="ECO:0000256" key="1">
    <source>
        <dbReference type="ARBA" id="ARBA00004571"/>
    </source>
</evidence>